<keyword evidence="2" id="KW-0479">Metal-binding</keyword>
<dbReference type="EMBL" id="SLXQ01000006">
    <property type="protein sequence ID" value="TCP51924.1"/>
    <property type="molecule type" value="Genomic_DNA"/>
</dbReference>
<dbReference type="InterPro" id="IPR012675">
    <property type="entry name" value="Beta-grasp_dom_sf"/>
</dbReference>
<dbReference type="PANTHER" id="PTHR45331">
    <property type="entry name" value="OXIDOREDUCTASE, IRON-SULPHUR BINDING SUBUNIT-RELATED-RELATED"/>
    <property type="match status" value="1"/>
</dbReference>
<feature type="domain" description="2Fe-2S ferredoxin-type" evidence="7">
    <location>
        <begin position="69"/>
        <end position="145"/>
    </location>
</feature>
<evidence type="ECO:0000256" key="4">
    <source>
        <dbReference type="ARBA" id="ARBA00023004"/>
    </source>
</evidence>
<dbReference type="Pfam" id="PF00111">
    <property type="entry name" value="Fer2"/>
    <property type="match status" value="1"/>
</dbReference>
<dbReference type="PANTHER" id="PTHR45331:SF2">
    <property type="entry name" value="OXIDOREDUCTASE WITH IRON-SULFUR SUBUNIT"/>
    <property type="match status" value="1"/>
</dbReference>
<evidence type="ECO:0000256" key="2">
    <source>
        <dbReference type="ARBA" id="ARBA00022723"/>
    </source>
</evidence>
<evidence type="ECO:0000313" key="8">
    <source>
        <dbReference type="EMBL" id="TCP51924.1"/>
    </source>
</evidence>
<dbReference type="InterPro" id="IPR036884">
    <property type="entry name" value="2Fe-2S-bd_dom_sf"/>
</dbReference>
<dbReference type="CDD" id="cd00207">
    <property type="entry name" value="fer2"/>
    <property type="match status" value="1"/>
</dbReference>
<evidence type="ECO:0000256" key="6">
    <source>
        <dbReference type="ARBA" id="ARBA00060707"/>
    </source>
</evidence>
<keyword evidence="5" id="KW-0411">Iron-sulfur</keyword>
<dbReference type="GO" id="GO:0046872">
    <property type="term" value="F:metal ion binding"/>
    <property type="evidence" value="ECO:0007669"/>
    <property type="project" value="UniProtKB-KW"/>
</dbReference>
<dbReference type="FunFam" id="3.10.20.30:FF:000020">
    <property type="entry name" value="Xanthine dehydrogenase iron-sulfur subunit"/>
    <property type="match status" value="1"/>
</dbReference>
<keyword evidence="9" id="KW-1185">Reference proteome</keyword>
<dbReference type="InterPro" id="IPR052914">
    <property type="entry name" value="Aldehyde_Oxdr_Iron-Sulfur"/>
</dbReference>
<dbReference type="AlphaFoldDB" id="A0A4R2QS45"/>
<proteinExistence type="predicted"/>
<dbReference type="GO" id="GO:0016903">
    <property type="term" value="F:oxidoreductase activity, acting on the aldehyde or oxo group of donors"/>
    <property type="evidence" value="ECO:0007669"/>
    <property type="project" value="TreeGrafter"/>
</dbReference>
<dbReference type="InterPro" id="IPR006058">
    <property type="entry name" value="2Fe2S_fd_BS"/>
</dbReference>
<dbReference type="InterPro" id="IPR036010">
    <property type="entry name" value="2Fe-2S_ferredoxin-like_sf"/>
</dbReference>
<dbReference type="FunFam" id="1.10.150.120:FF:000003">
    <property type="entry name" value="Carbon monoxide dehydrogenase, small subunit"/>
    <property type="match status" value="1"/>
</dbReference>
<evidence type="ECO:0000259" key="7">
    <source>
        <dbReference type="PROSITE" id="PS51085"/>
    </source>
</evidence>
<evidence type="ECO:0000313" key="9">
    <source>
        <dbReference type="Proteomes" id="UP000294911"/>
    </source>
</evidence>
<dbReference type="SUPFAM" id="SSF54292">
    <property type="entry name" value="2Fe-2S ferredoxin-like"/>
    <property type="match status" value="1"/>
</dbReference>
<sequence>MRSRRKFEGRQPVSEQREQIGASRRTFLVGGLSAGAGLAGATMLGGSGTAVASQSTELAAAAAPPPDTRKITLTVNGQARTTDVDTRASLLDVLRERIGLTGTKKGCNQGACGACTILVDGDRTLACLTLAARYEQREITTIEGLAEGNRLHPVQQAFIERDGFQCGFCTSGQIVSAVGLLNERPDVPDAEIPELMSGNLCRCAAYPNITAAIRDARGEG</sequence>
<keyword evidence="4" id="KW-0408">Iron</keyword>
<dbReference type="InterPro" id="IPR001041">
    <property type="entry name" value="2Fe-2S_ferredoxin-type"/>
</dbReference>
<accession>A0A4R2QS45</accession>
<name>A0A4R2QS45_9PSEU</name>
<dbReference type="Gene3D" id="3.10.20.30">
    <property type="match status" value="1"/>
</dbReference>
<dbReference type="PROSITE" id="PS51085">
    <property type="entry name" value="2FE2S_FER_2"/>
    <property type="match status" value="1"/>
</dbReference>
<reference evidence="8 9" key="1">
    <citation type="submission" date="2019-03" db="EMBL/GenBank/DDBJ databases">
        <title>Genomic Encyclopedia of Type Strains, Phase IV (KMG-IV): sequencing the most valuable type-strain genomes for metagenomic binning, comparative biology and taxonomic classification.</title>
        <authorList>
            <person name="Goeker M."/>
        </authorList>
    </citation>
    <scope>NUCLEOTIDE SEQUENCE [LARGE SCALE GENOMIC DNA]</scope>
    <source>
        <strain evidence="8 9">DSM 45765</strain>
    </source>
</reference>
<evidence type="ECO:0000256" key="1">
    <source>
        <dbReference type="ARBA" id="ARBA00022714"/>
    </source>
</evidence>
<protein>
    <submittedName>
        <fullName evidence="8">Xanthine dehydrogenase YagT iron-sulfur-binding subunit</fullName>
    </submittedName>
</protein>
<dbReference type="Gene3D" id="1.10.150.120">
    <property type="entry name" value="[2Fe-2S]-binding domain"/>
    <property type="match status" value="1"/>
</dbReference>
<dbReference type="PROSITE" id="PS51318">
    <property type="entry name" value="TAT"/>
    <property type="match status" value="1"/>
</dbReference>
<comment type="caution">
    <text evidence="8">The sequence shown here is derived from an EMBL/GenBank/DDBJ whole genome shotgun (WGS) entry which is preliminary data.</text>
</comment>
<keyword evidence="1" id="KW-0001">2Fe-2S</keyword>
<keyword evidence="3" id="KW-0560">Oxidoreductase</keyword>
<organism evidence="8 9">
    <name type="scientific">Tamaricihabitans halophyticus</name>
    <dbReference type="NCBI Taxonomy" id="1262583"/>
    <lineage>
        <taxon>Bacteria</taxon>
        <taxon>Bacillati</taxon>
        <taxon>Actinomycetota</taxon>
        <taxon>Actinomycetes</taxon>
        <taxon>Pseudonocardiales</taxon>
        <taxon>Pseudonocardiaceae</taxon>
        <taxon>Tamaricihabitans</taxon>
    </lineage>
</organism>
<dbReference type="InterPro" id="IPR002888">
    <property type="entry name" value="2Fe-2S-bd"/>
</dbReference>
<dbReference type="SUPFAM" id="SSF47741">
    <property type="entry name" value="CO dehydrogenase ISP C-domain like"/>
    <property type="match status" value="1"/>
</dbReference>
<dbReference type="RefSeq" id="WP_341539616.1">
    <property type="nucleotide sequence ID" value="NZ_SLXQ01000006.1"/>
</dbReference>
<evidence type="ECO:0000256" key="3">
    <source>
        <dbReference type="ARBA" id="ARBA00023002"/>
    </source>
</evidence>
<dbReference type="Pfam" id="PF01799">
    <property type="entry name" value="Fer2_2"/>
    <property type="match status" value="1"/>
</dbReference>
<dbReference type="GO" id="GO:0051537">
    <property type="term" value="F:2 iron, 2 sulfur cluster binding"/>
    <property type="evidence" value="ECO:0007669"/>
    <property type="project" value="UniProtKB-KW"/>
</dbReference>
<dbReference type="InterPro" id="IPR006311">
    <property type="entry name" value="TAT_signal"/>
</dbReference>
<dbReference type="Proteomes" id="UP000294911">
    <property type="component" value="Unassembled WGS sequence"/>
</dbReference>
<dbReference type="PROSITE" id="PS00197">
    <property type="entry name" value="2FE2S_FER_1"/>
    <property type="match status" value="1"/>
</dbReference>
<gene>
    <name evidence="8" type="ORF">EV191_10688</name>
</gene>
<evidence type="ECO:0000256" key="5">
    <source>
        <dbReference type="ARBA" id="ARBA00023014"/>
    </source>
</evidence>
<comment type="pathway">
    <text evidence="6">Alkaloid degradation; nicotine degradation.</text>
</comment>